<evidence type="ECO:0000313" key="2">
    <source>
        <dbReference type="Proteomes" id="UP001189429"/>
    </source>
</evidence>
<dbReference type="Proteomes" id="UP001189429">
    <property type="component" value="Unassembled WGS sequence"/>
</dbReference>
<organism evidence="1 2">
    <name type="scientific">Prorocentrum cordatum</name>
    <dbReference type="NCBI Taxonomy" id="2364126"/>
    <lineage>
        <taxon>Eukaryota</taxon>
        <taxon>Sar</taxon>
        <taxon>Alveolata</taxon>
        <taxon>Dinophyceae</taxon>
        <taxon>Prorocentrales</taxon>
        <taxon>Prorocentraceae</taxon>
        <taxon>Prorocentrum</taxon>
    </lineage>
</organism>
<dbReference type="EMBL" id="CAUYUJ010016062">
    <property type="protein sequence ID" value="CAK0861474.1"/>
    <property type="molecule type" value="Genomic_DNA"/>
</dbReference>
<name>A0ABN9UNH1_9DINO</name>
<proteinExistence type="predicted"/>
<sequence>MGDQGSFLQLACAEFLGKPKAYSGRRTDWFQWKYASKAYAGTLDGDLPESLEQTERLISPVPVSGLNEVRRGQIITLALIISQVLQGSSLQLVMNVPGCRGQGAWRRLARLEEPATGAAQVPQLMCVLNAKVDGGPTKFAEQFQILESRFQAREKQHNERLSGRLKQAALKQNAPANIKAQVDMQTFVL</sequence>
<reference evidence="1" key="1">
    <citation type="submission" date="2023-10" db="EMBL/GenBank/DDBJ databases">
        <authorList>
            <person name="Chen Y."/>
            <person name="Shah S."/>
            <person name="Dougan E. K."/>
            <person name="Thang M."/>
            <person name="Chan C."/>
        </authorList>
    </citation>
    <scope>NUCLEOTIDE SEQUENCE [LARGE SCALE GENOMIC DNA]</scope>
</reference>
<comment type="caution">
    <text evidence="1">The sequence shown here is derived from an EMBL/GenBank/DDBJ whole genome shotgun (WGS) entry which is preliminary data.</text>
</comment>
<accession>A0ABN9UNH1</accession>
<feature type="non-terminal residue" evidence="1">
    <location>
        <position position="189"/>
    </location>
</feature>
<protein>
    <submittedName>
        <fullName evidence="1">Uncharacterized protein</fullName>
    </submittedName>
</protein>
<gene>
    <name evidence="1" type="ORF">PCOR1329_LOCUS50133</name>
</gene>
<evidence type="ECO:0000313" key="1">
    <source>
        <dbReference type="EMBL" id="CAK0861474.1"/>
    </source>
</evidence>
<keyword evidence="2" id="KW-1185">Reference proteome</keyword>